<accession>A0A6S6TAS6</accession>
<evidence type="ECO:0000313" key="2">
    <source>
        <dbReference type="EMBL" id="CAA6816165.1"/>
    </source>
</evidence>
<name>A0A6S6TAS6_9BACT</name>
<gene>
    <name evidence="2" type="ORF">HELGO_WM16798</name>
</gene>
<dbReference type="AlphaFoldDB" id="A0A6S6TAS6"/>
<keyword evidence="1" id="KW-0812">Transmembrane</keyword>
<reference evidence="2" key="1">
    <citation type="submission" date="2020-01" db="EMBL/GenBank/DDBJ databases">
        <authorList>
            <person name="Meier V. D."/>
            <person name="Meier V D."/>
        </authorList>
    </citation>
    <scope>NUCLEOTIDE SEQUENCE</scope>
    <source>
        <strain evidence="2">HLG_WM_MAG_05</strain>
    </source>
</reference>
<evidence type="ECO:0008006" key="3">
    <source>
        <dbReference type="Google" id="ProtNLM"/>
    </source>
</evidence>
<keyword evidence="1" id="KW-1133">Transmembrane helix</keyword>
<sequence>MRILFKYFFWLLSLFSLVIYYFLNTSLGHLSLRYYIEDYYSKKMDNKIEILSLNIKNYPYIMAEIKINDKAHLSLRGIPDKNDMNLTYQLRGETFEWDDYILLEPFEVEGEMKGAFSELLISGEGEIFNGNIAYFFTRRPNRLENMEVTLQNVRSKPLLEFLSYKNILKGDIDVFMDFDYFTSYRRKGLVKVSMQEGIVPQVSEEIEVSLEAEIVVKDLLHEFFADIKSDIGKLRIGNGHYNRAANITTADYGLHIHELAYLDAFLKHRYQGSLNTAGSLNYDNGILSLDGDSDSYGGLLEYVYKNGYIDIDFRGVSLEQLLRQLSFPALLSSKVYGSASYNLKDEIILVNTALKETRFRRTQMTDKIYDLTDIDVLKDTYNDSIFTAAYQDNILISLLEIDNGVNHLYLKDTRMNSKTNEITANFEVQIDGQQFVGNVYGTLENPEVNLDMSKLIKYQINKKIENFFGAGKPLNRQNTEEALDGMQNEFSNQMKNFEMDRFERKTRSFLNGFFD</sequence>
<keyword evidence="1" id="KW-0472">Membrane</keyword>
<dbReference type="EMBL" id="CACVAU010000049">
    <property type="protein sequence ID" value="CAA6816165.1"/>
    <property type="molecule type" value="Genomic_DNA"/>
</dbReference>
<organism evidence="2">
    <name type="scientific">uncultured Sulfurovum sp</name>
    <dbReference type="NCBI Taxonomy" id="269237"/>
    <lineage>
        <taxon>Bacteria</taxon>
        <taxon>Pseudomonadati</taxon>
        <taxon>Campylobacterota</taxon>
        <taxon>Epsilonproteobacteria</taxon>
        <taxon>Campylobacterales</taxon>
        <taxon>Sulfurovaceae</taxon>
        <taxon>Sulfurovum</taxon>
        <taxon>environmental samples</taxon>
    </lineage>
</organism>
<evidence type="ECO:0000256" key="1">
    <source>
        <dbReference type="SAM" id="Phobius"/>
    </source>
</evidence>
<proteinExistence type="predicted"/>
<protein>
    <recommendedName>
        <fullName evidence="3">AsmA-like C-terminal domain-containing protein</fullName>
    </recommendedName>
</protein>
<feature type="transmembrane region" description="Helical" evidence="1">
    <location>
        <begin position="7"/>
        <end position="23"/>
    </location>
</feature>